<evidence type="ECO:0000256" key="1">
    <source>
        <dbReference type="SAM" id="SignalP"/>
    </source>
</evidence>
<evidence type="ECO:0000313" key="4">
    <source>
        <dbReference type="Proteomes" id="UP000324748"/>
    </source>
</evidence>
<protein>
    <submittedName>
        <fullName evidence="2">Uncharacterized protein</fullName>
    </submittedName>
</protein>
<dbReference type="EMBL" id="VSWC01000015">
    <property type="protein sequence ID" value="KAA1113232.1"/>
    <property type="molecule type" value="Genomic_DNA"/>
</dbReference>
<evidence type="ECO:0000313" key="2">
    <source>
        <dbReference type="EMBL" id="KAA1078705.1"/>
    </source>
</evidence>
<gene>
    <name evidence="2" type="ORF">PGT21_000218</name>
    <name evidence="3" type="ORF">PGT21_025892</name>
</gene>
<dbReference type="Proteomes" id="UP000324748">
    <property type="component" value="Unassembled WGS sequence"/>
</dbReference>
<name>A0A5B0MP29_PUCGR</name>
<organism evidence="2 4">
    <name type="scientific">Puccinia graminis f. sp. tritici</name>
    <dbReference type="NCBI Taxonomy" id="56615"/>
    <lineage>
        <taxon>Eukaryota</taxon>
        <taxon>Fungi</taxon>
        <taxon>Dikarya</taxon>
        <taxon>Basidiomycota</taxon>
        <taxon>Pucciniomycotina</taxon>
        <taxon>Pucciniomycetes</taxon>
        <taxon>Pucciniales</taxon>
        <taxon>Pucciniaceae</taxon>
        <taxon>Puccinia</taxon>
    </lineage>
</organism>
<accession>A0A5B0MP29</accession>
<keyword evidence="4" id="KW-1185">Reference proteome</keyword>
<proteinExistence type="predicted"/>
<reference evidence="2 4" key="1">
    <citation type="submission" date="2019-05" db="EMBL/GenBank/DDBJ databases">
        <title>Emergence of the Ug99 lineage of the wheat stem rust pathogen through somatic hybridization.</title>
        <authorList>
            <person name="Li F."/>
            <person name="Upadhyaya N.M."/>
            <person name="Sperschneider J."/>
            <person name="Matny O."/>
            <person name="Nguyen-Phuc H."/>
            <person name="Mago R."/>
            <person name="Raley C."/>
            <person name="Miller M.E."/>
            <person name="Silverstein K.A.T."/>
            <person name="Henningsen E."/>
            <person name="Hirsch C.D."/>
            <person name="Visser B."/>
            <person name="Pretorius Z.A."/>
            <person name="Steffenson B.J."/>
            <person name="Schwessinger B."/>
            <person name="Dodds P.N."/>
            <person name="Figueroa M."/>
        </authorList>
    </citation>
    <scope>NUCLEOTIDE SEQUENCE [LARGE SCALE GENOMIC DNA]</scope>
    <source>
        <strain evidence="2">21-0</strain>
    </source>
</reference>
<dbReference type="EMBL" id="VSWC01000138">
    <property type="protein sequence ID" value="KAA1078705.1"/>
    <property type="molecule type" value="Genomic_DNA"/>
</dbReference>
<feature type="chain" id="PRO_5036137266" evidence="1">
    <location>
        <begin position="19"/>
        <end position="359"/>
    </location>
</feature>
<sequence length="359" mass="41288">MLTLRSMVLTTLITKAWAAMFLCDIEPAKSPGHISWNYMILDSEAPQGTGTFILKKSDKDGGEIISDRPQGIEFKNQLKTKLWVYNGNKEGKYVEFPPNGVAQLESIDKNRLWVGTIERPYMMHISTDRYNKMASALLNAINEDRFILQEPHIPKHQEAMAHLNLKEGTNARPHIERSWEYPPKENPSDARPITLIRDWDKKLLKEVRYSGKSWWIIHRDFISDSENSGGLPFRITSGRPLFSKKNPYRVVKNVGKPKPIAVHVGDFSSLLPNIGAGKESSIFFNKPGDWAVITFFDQAAPLQHDVYKLLTSWNQDQVEEGIPLRWRERIIHSCAKIFKQEGSDYEFLRKVKANRSLKR</sequence>
<evidence type="ECO:0000313" key="3">
    <source>
        <dbReference type="EMBL" id="KAA1113232.1"/>
    </source>
</evidence>
<comment type="caution">
    <text evidence="2">The sequence shown here is derived from an EMBL/GenBank/DDBJ whole genome shotgun (WGS) entry which is preliminary data.</text>
</comment>
<keyword evidence="1" id="KW-0732">Signal</keyword>
<feature type="signal peptide" evidence="1">
    <location>
        <begin position="1"/>
        <end position="18"/>
    </location>
</feature>
<dbReference type="AlphaFoldDB" id="A0A5B0MP29"/>